<name>A0A7S4R4R3_9STRA</name>
<dbReference type="Gene3D" id="1.25.40.20">
    <property type="entry name" value="Ankyrin repeat-containing domain"/>
    <property type="match status" value="1"/>
</dbReference>
<proteinExistence type="predicted"/>
<accession>A0A7S4R4R3</accession>
<dbReference type="PANTHER" id="PTHR24186">
    <property type="entry name" value="PROTEIN PHOSPHATASE 1 REGULATORY SUBUNIT"/>
    <property type="match status" value="1"/>
</dbReference>
<evidence type="ECO:0000256" key="2">
    <source>
        <dbReference type="ARBA" id="ARBA00023043"/>
    </source>
</evidence>
<evidence type="ECO:0000256" key="3">
    <source>
        <dbReference type="SAM" id="MobiDB-lite"/>
    </source>
</evidence>
<dbReference type="PANTHER" id="PTHR24186:SF38">
    <property type="entry name" value="ANKYRIN REPEAT FAMILY PROTEIN"/>
    <property type="match status" value="1"/>
</dbReference>
<dbReference type="GO" id="GO:0005886">
    <property type="term" value="C:plasma membrane"/>
    <property type="evidence" value="ECO:0007669"/>
    <property type="project" value="TreeGrafter"/>
</dbReference>
<gene>
    <name evidence="4" type="ORF">DBRI00130_LOCUS12899</name>
</gene>
<sequence length="420" mass="47020">MKHFLTKPNLQHKNKEMREESNAKLHLNYYLRSGWPSVESVEDILRDDPTKATLKDGAGLTPLHLSTKMDVCPEITRLLLDVAPGALYIKDNSGETALSRLCEWWTAAVPSKWQNRQVKADCGWNSDAEQTLKLHPLESQWEKIILMLRVASRNPEKTPKEGMESCISSAKFLPLHTAAYMGCPPTVLRHLHLLNKGQIKETDEITGRIPLSIAAASCFVHGNRGLDILQELLRLESSSASLPDQENRYPLHLAIESGKTWDTGIESIVLAAPSVLRIKDNKTGLFPFMASAQKHCINDAYMLLTNCPEVIAHACTGPQSTKIMHALTNEEKTTQEKFQSFEELVPMLANEDSEGEYDVDEINKISCRKETFIANDEQSGGNSIEEESRGVKRQVGSFGMHSCDSKKVLRFSGKRPKIKI</sequence>
<keyword evidence="2" id="KW-0040">ANK repeat</keyword>
<feature type="region of interest" description="Disordered" evidence="3">
    <location>
        <begin position="376"/>
        <end position="397"/>
    </location>
</feature>
<dbReference type="SUPFAM" id="SSF48403">
    <property type="entry name" value="Ankyrin repeat"/>
    <property type="match status" value="1"/>
</dbReference>
<reference evidence="4" key="1">
    <citation type="submission" date="2021-01" db="EMBL/GenBank/DDBJ databases">
        <authorList>
            <person name="Corre E."/>
            <person name="Pelletier E."/>
            <person name="Niang G."/>
            <person name="Scheremetjew M."/>
            <person name="Finn R."/>
            <person name="Kale V."/>
            <person name="Holt S."/>
            <person name="Cochrane G."/>
            <person name="Meng A."/>
            <person name="Brown T."/>
            <person name="Cohen L."/>
        </authorList>
    </citation>
    <scope>NUCLEOTIDE SEQUENCE</scope>
    <source>
        <strain evidence="4">GSO104</strain>
    </source>
</reference>
<dbReference type="EMBL" id="HBNS01016072">
    <property type="protein sequence ID" value="CAE4603355.1"/>
    <property type="molecule type" value="Transcribed_RNA"/>
</dbReference>
<dbReference type="InterPro" id="IPR036770">
    <property type="entry name" value="Ankyrin_rpt-contain_sf"/>
</dbReference>
<keyword evidence="1" id="KW-0677">Repeat</keyword>
<organism evidence="4">
    <name type="scientific">Ditylum brightwellii</name>
    <dbReference type="NCBI Taxonomy" id="49249"/>
    <lineage>
        <taxon>Eukaryota</taxon>
        <taxon>Sar</taxon>
        <taxon>Stramenopiles</taxon>
        <taxon>Ochrophyta</taxon>
        <taxon>Bacillariophyta</taxon>
        <taxon>Mediophyceae</taxon>
        <taxon>Lithodesmiophycidae</taxon>
        <taxon>Lithodesmiales</taxon>
        <taxon>Lithodesmiaceae</taxon>
        <taxon>Ditylum</taxon>
    </lineage>
</organism>
<evidence type="ECO:0000256" key="1">
    <source>
        <dbReference type="ARBA" id="ARBA00022737"/>
    </source>
</evidence>
<evidence type="ECO:0000313" key="4">
    <source>
        <dbReference type="EMBL" id="CAE4603355.1"/>
    </source>
</evidence>
<dbReference type="AlphaFoldDB" id="A0A7S4R4R3"/>
<protein>
    <submittedName>
        <fullName evidence="4">Uncharacterized protein</fullName>
    </submittedName>
</protein>